<dbReference type="VEuPathDB" id="FungiDB:VP01_3117g4"/>
<accession>A0A0L6V052</accession>
<organism evidence="1 2">
    <name type="scientific">Puccinia sorghi</name>
    <dbReference type="NCBI Taxonomy" id="27349"/>
    <lineage>
        <taxon>Eukaryota</taxon>
        <taxon>Fungi</taxon>
        <taxon>Dikarya</taxon>
        <taxon>Basidiomycota</taxon>
        <taxon>Pucciniomycotina</taxon>
        <taxon>Pucciniomycetes</taxon>
        <taxon>Pucciniales</taxon>
        <taxon>Pucciniaceae</taxon>
        <taxon>Puccinia</taxon>
    </lineage>
</organism>
<evidence type="ECO:0000313" key="2">
    <source>
        <dbReference type="Proteomes" id="UP000037035"/>
    </source>
</evidence>
<dbReference type="EMBL" id="LAVV01008077">
    <property type="protein sequence ID" value="KNZ53857.1"/>
    <property type="molecule type" value="Genomic_DNA"/>
</dbReference>
<proteinExistence type="predicted"/>
<protein>
    <submittedName>
        <fullName evidence="1">Uncharacterized protein</fullName>
    </submittedName>
</protein>
<sequence length="254" mass="29453">MTAWLCIRTVQVEEKIKHNIAAVNLTKMWLNFNTKKEIICGKYSFVYVCLMGSIKIYLCFVLRTTCSLKSFWQKIEFLCFCYVRHCESRRISDTENVEPDQVITTCQPVAVKAILNNLKIKEEEMDFHRDPVMIFHCFMELTLLSQIHVPTLVYYTTFALTLQGLTVLNEARWTPGGQNNPLSTFEDDPNIIRKKERLEAEGFPPCRCLNCDSLWLTSWENVIHVSKYTFDDFITNPCGLNLPPHFSDSNSGKL</sequence>
<dbReference type="AlphaFoldDB" id="A0A0L6V052"/>
<reference evidence="1 2" key="1">
    <citation type="submission" date="2015-08" db="EMBL/GenBank/DDBJ databases">
        <title>Next Generation Sequencing and Analysis of the Genome of Puccinia sorghi L Schw, the Causal Agent of Maize Common Rust.</title>
        <authorList>
            <person name="Rochi L."/>
            <person name="Burguener G."/>
            <person name="Darino M."/>
            <person name="Turjanski A."/>
            <person name="Kreff E."/>
            <person name="Dieguez M.J."/>
            <person name="Sacco F."/>
        </authorList>
    </citation>
    <scope>NUCLEOTIDE SEQUENCE [LARGE SCALE GENOMIC DNA]</scope>
    <source>
        <strain evidence="1 2">RO10H11247</strain>
    </source>
</reference>
<keyword evidence="2" id="KW-1185">Reference proteome</keyword>
<evidence type="ECO:0000313" key="1">
    <source>
        <dbReference type="EMBL" id="KNZ53857.1"/>
    </source>
</evidence>
<name>A0A0L6V052_9BASI</name>
<comment type="caution">
    <text evidence="1">The sequence shown here is derived from an EMBL/GenBank/DDBJ whole genome shotgun (WGS) entry which is preliminary data.</text>
</comment>
<gene>
    <name evidence="1" type="ORF">VP01_3117g4</name>
</gene>
<dbReference type="Proteomes" id="UP000037035">
    <property type="component" value="Unassembled WGS sequence"/>
</dbReference>